<reference evidence="2 3" key="1">
    <citation type="submission" date="2019-09" db="EMBL/GenBank/DDBJ databases">
        <title>Bird 10,000 Genomes (B10K) Project - Family phase.</title>
        <authorList>
            <person name="Zhang G."/>
        </authorList>
    </citation>
    <scope>NUCLEOTIDE SEQUENCE [LARGE SCALE GENOMIC DNA]</scope>
    <source>
        <strain evidence="2">B10K-DU-030-41</strain>
        <tissue evidence="2">Muscle</tissue>
    </source>
</reference>
<gene>
    <name evidence="2" type="primary">Mis18bp1_0</name>
    <name evidence="2" type="ORF">SAPAEN_R01139</name>
</gene>
<protein>
    <submittedName>
        <fullName evidence="2">M18BP protein</fullName>
    </submittedName>
</protein>
<dbReference type="EMBL" id="VZSY01002370">
    <property type="protein sequence ID" value="NXA15447.1"/>
    <property type="molecule type" value="Genomic_DNA"/>
</dbReference>
<dbReference type="PANTHER" id="PTHR16124:SF3">
    <property type="entry name" value="MIS18-BINDING PROTEIN 1"/>
    <property type="match status" value="1"/>
</dbReference>
<organism evidence="2 3">
    <name type="scientific">Sapayoa aenigma</name>
    <name type="common">broad-billed sapayoa</name>
    <dbReference type="NCBI Taxonomy" id="239371"/>
    <lineage>
        <taxon>Eukaryota</taxon>
        <taxon>Metazoa</taxon>
        <taxon>Chordata</taxon>
        <taxon>Craniata</taxon>
        <taxon>Vertebrata</taxon>
        <taxon>Euteleostomi</taxon>
        <taxon>Archelosauria</taxon>
        <taxon>Archosauria</taxon>
        <taxon>Dinosauria</taxon>
        <taxon>Saurischia</taxon>
        <taxon>Theropoda</taxon>
        <taxon>Coelurosauria</taxon>
        <taxon>Aves</taxon>
        <taxon>Neognathae</taxon>
        <taxon>Neoaves</taxon>
        <taxon>Telluraves</taxon>
        <taxon>Australaves</taxon>
        <taxon>Passeriformes</taxon>
        <taxon>Tyrannidae</taxon>
        <taxon>Sapayoa</taxon>
    </lineage>
</organism>
<dbReference type="GO" id="GO:0000775">
    <property type="term" value="C:chromosome, centromeric region"/>
    <property type="evidence" value="ECO:0007669"/>
    <property type="project" value="TreeGrafter"/>
</dbReference>
<feature type="domain" description="SANTA" evidence="1">
    <location>
        <begin position="4"/>
        <end position="91"/>
    </location>
</feature>
<dbReference type="InterPro" id="IPR015216">
    <property type="entry name" value="SANTA"/>
</dbReference>
<keyword evidence="3" id="KW-1185">Reference proteome</keyword>
<accession>A0A7K7TF03</accession>
<comment type="caution">
    <text evidence="2">The sequence shown here is derived from an EMBL/GenBank/DDBJ whole genome shotgun (WGS) entry which is preliminary data.</text>
</comment>
<feature type="non-terminal residue" evidence="2">
    <location>
        <position position="101"/>
    </location>
</feature>
<dbReference type="OrthoDB" id="118550at2759"/>
<name>A0A7K7TF03_9TYRA</name>
<proteinExistence type="predicted"/>
<sequence length="101" mass="11939">QKSICLSNWRIKMMDGNMAIRVEGKRRDMQGQLWHSSAVTERVAHNQVRTASGSVYELQGRIDSAAMRREGFPYCFTKRFTFGFSRRWKEYVTELLEDSRR</sequence>
<dbReference type="InterPro" id="IPR039110">
    <property type="entry name" value="KNL2-like"/>
</dbReference>
<dbReference type="Proteomes" id="UP000589485">
    <property type="component" value="Unassembled WGS sequence"/>
</dbReference>
<dbReference type="Pfam" id="PF09133">
    <property type="entry name" value="SANTA"/>
    <property type="match status" value="1"/>
</dbReference>
<evidence type="ECO:0000313" key="3">
    <source>
        <dbReference type="Proteomes" id="UP000589485"/>
    </source>
</evidence>
<feature type="non-terminal residue" evidence="2">
    <location>
        <position position="1"/>
    </location>
</feature>
<evidence type="ECO:0000259" key="1">
    <source>
        <dbReference type="Pfam" id="PF09133"/>
    </source>
</evidence>
<dbReference type="AlphaFoldDB" id="A0A7K7TF03"/>
<dbReference type="PANTHER" id="PTHR16124">
    <property type="entry name" value="MIS18-BINDING PROTEIN 1"/>
    <property type="match status" value="1"/>
</dbReference>
<evidence type="ECO:0000313" key="2">
    <source>
        <dbReference type="EMBL" id="NXA15447.1"/>
    </source>
</evidence>